<sequence length="58" mass="6709">MFDIAFNTFDEIINMKGHGIYVWLVYSISILIIVVSFTITRMRIKNICKRININNASG</sequence>
<keyword evidence="1" id="KW-1133">Transmembrane helix</keyword>
<feature type="transmembrane region" description="Helical" evidence="1">
    <location>
        <begin position="20"/>
        <end position="40"/>
    </location>
</feature>
<keyword evidence="1" id="KW-0812">Transmembrane</keyword>
<accession>A0A368BJJ5</accession>
<evidence type="ECO:0000313" key="3">
    <source>
        <dbReference type="Proteomes" id="UP000253032"/>
    </source>
</evidence>
<dbReference type="AlphaFoldDB" id="A0A368BJJ5"/>
<comment type="caution">
    <text evidence="2">The sequence shown here is derived from an EMBL/GenBank/DDBJ whole genome shotgun (WGS) entry which is preliminary data.</text>
</comment>
<keyword evidence="1" id="KW-0472">Membrane</keyword>
<name>A0A368BJJ5_9GAMM</name>
<evidence type="ECO:0000313" key="2">
    <source>
        <dbReference type="EMBL" id="RCL37473.1"/>
    </source>
</evidence>
<proteinExistence type="predicted"/>
<organism evidence="2 3">
    <name type="scientific">SAR86 cluster bacterium</name>
    <dbReference type="NCBI Taxonomy" id="2030880"/>
    <lineage>
        <taxon>Bacteria</taxon>
        <taxon>Pseudomonadati</taxon>
        <taxon>Pseudomonadota</taxon>
        <taxon>Gammaproteobacteria</taxon>
        <taxon>SAR86 cluster</taxon>
    </lineage>
</organism>
<gene>
    <name evidence="2" type="ORF">DBW98_03830</name>
</gene>
<protein>
    <submittedName>
        <fullName evidence="2">Heme exporter CcmD</fullName>
    </submittedName>
</protein>
<dbReference type="Proteomes" id="UP000253032">
    <property type="component" value="Unassembled WGS sequence"/>
</dbReference>
<evidence type="ECO:0000256" key="1">
    <source>
        <dbReference type="SAM" id="Phobius"/>
    </source>
</evidence>
<reference evidence="2 3" key="1">
    <citation type="journal article" date="2018" name="Microbiome">
        <title>Fine metagenomic profile of the Mediterranean stratified and mixed water columns revealed by assembly and recruitment.</title>
        <authorList>
            <person name="Haro-Moreno J.M."/>
            <person name="Lopez-Perez M."/>
            <person name="De La Torre J.R."/>
            <person name="Picazo A."/>
            <person name="Camacho A."/>
            <person name="Rodriguez-Valera F."/>
        </authorList>
    </citation>
    <scope>NUCLEOTIDE SEQUENCE [LARGE SCALE GENOMIC DNA]</scope>
    <source>
        <strain evidence="2">MED-G84</strain>
    </source>
</reference>
<dbReference type="EMBL" id="QOPC01000022">
    <property type="protein sequence ID" value="RCL37473.1"/>
    <property type="molecule type" value="Genomic_DNA"/>
</dbReference>